<dbReference type="InterPro" id="IPR036291">
    <property type="entry name" value="NAD(P)-bd_dom_sf"/>
</dbReference>
<evidence type="ECO:0000313" key="3">
    <source>
        <dbReference type="Proteomes" id="UP000305067"/>
    </source>
</evidence>
<dbReference type="STRING" id="1884261.A0A5C3QLI4"/>
<sequence length="342" mass="38488">MGKLSFWEFVKNQRAEPLPVKHRDLTGQTVLVLGANTGLGFEAAKHFARMKPERLILACRNQRKGDQALQELRKETGYAGGEVRIVDLADFASVTKFAEKFNEEVLRLDIFVANAGMTSMKFEATKDGHESILQVNHLATSLLCLLLLPKLAQSSQAKTDRRPRLTIVASETHFWTKFDAEATESDNLLEKLSNEEYSQKKIRDRYPQSKMLNILFTRALASYLPVSSSPVVVDAVNPGFCYSSIRADLPWFVRMMTSLMERFLPARTTEVGSRQLVWAALEGGDKGVHGQYVSDFKAQEPSDYIMESADLQERVWDETIRLLAKVDPKVSGIVQKLKSGEL</sequence>
<reference evidence="2 3" key="1">
    <citation type="journal article" date="2019" name="Nat. Ecol. Evol.">
        <title>Megaphylogeny resolves global patterns of mushroom evolution.</title>
        <authorList>
            <person name="Varga T."/>
            <person name="Krizsan K."/>
            <person name="Foldi C."/>
            <person name="Dima B."/>
            <person name="Sanchez-Garcia M."/>
            <person name="Sanchez-Ramirez S."/>
            <person name="Szollosi G.J."/>
            <person name="Szarkandi J.G."/>
            <person name="Papp V."/>
            <person name="Albert L."/>
            <person name="Andreopoulos W."/>
            <person name="Angelini C."/>
            <person name="Antonin V."/>
            <person name="Barry K.W."/>
            <person name="Bougher N.L."/>
            <person name="Buchanan P."/>
            <person name="Buyck B."/>
            <person name="Bense V."/>
            <person name="Catcheside P."/>
            <person name="Chovatia M."/>
            <person name="Cooper J."/>
            <person name="Damon W."/>
            <person name="Desjardin D."/>
            <person name="Finy P."/>
            <person name="Geml J."/>
            <person name="Haridas S."/>
            <person name="Hughes K."/>
            <person name="Justo A."/>
            <person name="Karasinski D."/>
            <person name="Kautmanova I."/>
            <person name="Kiss B."/>
            <person name="Kocsube S."/>
            <person name="Kotiranta H."/>
            <person name="LaButti K.M."/>
            <person name="Lechner B.E."/>
            <person name="Liimatainen K."/>
            <person name="Lipzen A."/>
            <person name="Lukacs Z."/>
            <person name="Mihaltcheva S."/>
            <person name="Morgado L.N."/>
            <person name="Niskanen T."/>
            <person name="Noordeloos M.E."/>
            <person name="Ohm R.A."/>
            <person name="Ortiz-Santana B."/>
            <person name="Ovrebo C."/>
            <person name="Racz N."/>
            <person name="Riley R."/>
            <person name="Savchenko A."/>
            <person name="Shiryaev A."/>
            <person name="Soop K."/>
            <person name="Spirin V."/>
            <person name="Szebenyi C."/>
            <person name="Tomsovsky M."/>
            <person name="Tulloss R.E."/>
            <person name="Uehling J."/>
            <person name="Grigoriev I.V."/>
            <person name="Vagvolgyi C."/>
            <person name="Papp T."/>
            <person name="Martin F.M."/>
            <person name="Miettinen O."/>
            <person name="Hibbett D.S."/>
            <person name="Nagy L.G."/>
        </authorList>
    </citation>
    <scope>NUCLEOTIDE SEQUENCE [LARGE SCALE GENOMIC DNA]</scope>
    <source>
        <strain evidence="2 3">CBS 309.79</strain>
    </source>
</reference>
<dbReference type="SUPFAM" id="SSF51735">
    <property type="entry name" value="NAD(P)-binding Rossmann-fold domains"/>
    <property type="match status" value="1"/>
</dbReference>
<dbReference type="Pfam" id="PF00106">
    <property type="entry name" value="adh_short"/>
    <property type="match status" value="1"/>
</dbReference>
<gene>
    <name evidence="2" type="ORF">BDV98DRAFT_567919</name>
</gene>
<proteinExistence type="predicted"/>
<evidence type="ECO:0000256" key="1">
    <source>
        <dbReference type="ARBA" id="ARBA00023002"/>
    </source>
</evidence>
<dbReference type="GO" id="GO:0016491">
    <property type="term" value="F:oxidoreductase activity"/>
    <property type="evidence" value="ECO:0007669"/>
    <property type="project" value="UniProtKB-KW"/>
</dbReference>
<keyword evidence="1" id="KW-0560">Oxidoreductase</keyword>
<organism evidence="2 3">
    <name type="scientific">Pterulicium gracile</name>
    <dbReference type="NCBI Taxonomy" id="1884261"/>
    <lineage>
        <taxon>Eukaryota</taxon>
        <taxon>Fungi</taxon>
        <taxon>Dikarya</taxon>
        <taxon>Basidiomycota</taxon>
        <taxon>Agaricomycotina</taxon>
        <taxon>Agaricomycetes</taxon>
        <taxon>Agaricomycetidae</taxon>
        <taxon>Agaricales</taxon>
        <taxon>Pleurotineae</taxon>
        <taxon>Pterulaceae</taxon>
        <taxon>Pterulicium</taxon>
    </lineage>
</organism>
<evidence type="ECO:0000313" key="2">
    <source>
        <dbReference type="EMBL" id="TFL01331.1"/>
    </source>
</evidence>
<dbReference type="PANTHER" id="PTHR43157:SF31">
    <property type="entry name" value="PHOSPHATIDYLINOSITOL-GLYCAN BIOSYNTHESIS CLASS F PROTEIN"/>
    <property type="match status" value="1"/>
</dbReference>
<dbReference type="OrthoDB" id="542013at2759"/>
<dbReference type="EMBL" id="ML178825">
    <property type="protein sequence ID" value="TFL01331.1"/>
    <property type="molecule type" value="Genomic_DNA"/>
</dbReference>
<protein>
    <recommendedName>
        <fullName evidence="4">Short-chain dehydrogenase</fullName>
    </recommendedName>
</protein>
<accession>A0A5C3QLI4</accession>
<dbReference type="PANTHER" id="PTHR43157">
    <property type="entry name" value="PHOSPHATIDYLINOSITOL-GLYCAN BIOSYNTHESIS CLASS F PROTEIN-RELATED"/>
    <property type="match status" value="1"/>
</dbReference>
<dbReference type="PRINTS" id="PR00081">
    <property type="entry name" value="GDHRDH"/>
</dbReference>
<name>A0A5C3QLI4_9AGAR</name>
<dbReference type="InterPro" id="IPR002347">
    <property type="entry name" value="SDR_fam"/>
</dbReference>
<dbReference type="Gene3D" id="3.40.50.720">
    <property type="entry name" value="NAD(P)-binding Rossmann-like Domain"/>
    <property type="match status" value="1"/>
</dbReference>
<dbReference type="AlphaFoldDB" id="A0A5C3QLI4"/>
<keyword evidence="3" id="KW-1185">Reference proteome</keyword>
<dbReference type="Proteomes" id="UP000305067">
    <property type="component" value="Unassembled WGS sequence"/>
</dbReference>
<evidence type="ECO:0008006" key="4">
    <source>
        <dbReference type="Google" id="ProtNLM"/>
    </source>
</evidence>